<evidence type="ECO:0000313" key="2">
    <source>
        <dbReference type="EMBL" id="RTQ53676.1"/>
    </source>
</evidence>
<accession>A0A431UA30</accession>
<feature type="signal peptide" evidence="1">
    <location>
        <begin position="1"/>
        <end position="28"/>
    </location>
</feature>
<name>A0A431UA30_9BACT</name>
<dbReference type="InterPro" id="IPR026444">
    <property type="entry name" value="Secre_tail"/>
</dbReference>
<keyword evidence="3" id="KW-1185">Reference proteome</keyword>
<dbReference type="InterPro" id="IPR013783">
    <property type="entry name" value="Ig-like_fold"/>
</dbReference>
<gene>
    <name evidence="2" type="ORF">EJV47_02765</name>
</gene>
<dbReference type="GO" id="GO:0008237">
    <property type="term" value="F:metallopeptidase activity"/>
    <property type="evidence" value="ECO:0007669"/>
    <property type="project" value="InterPro"/>
</dbReference>
<dbReference type="Gene3D" id="3.40.390.10">
    <property type="entry name" value="Collagenase (Catalytic Domain)"/>
    <property type="match status" value="1"/>
</dbReference>
<proteinExistence type="predicted"/>
<dbReference type="NCBIfam" id="TIGR04183">
    <property type="entry name" value="Por_Secre_tail"/>
    <property type="match status" value="1"/>
</dbReference>
<organism evidence="2 3">
    <name type="scientific">Hymenobacter gummosus</name>
    <dbReference type="NCBI Taxonomy" id="1776032"/>
    <lineage>
        <taxon>Bacteria</taxon>
        <taxon>Pseudomonadati</taxon>
        <taxon>Bacteroidota</taxon>
        <taxon>Cytophagia</taxon>
        <taxon>Cytophagales</taxon>
        <taxon>Hymenobacteraceae</taxon>
        <taxon>Hymenobacter</taxon>
    </lineage>
</organism>
<keyword evidence="1" id="KW-0732">Signal</keyword>
<dbReference type="InterPro" id="IPR014756">
    <property type="entry name" value="Ig_E-set"/>
</dbReference>
<dbReference type="Gene3D" id="2.60.40.10">
    <property type="entry name" value="Immunoglobulins"/>
    <property type="match status" value="1"/>
</dbReference>
<dbReference type="OrthoDB" id="7574679at2"/>
<dbReference type="SUPFAM" id="SSF81296">
    <property type="entry name" value="E set domains"/>
    <property type="match status" value="1"/>
</dbReference>
<protein>
    <submittedName>
        <fullName evidence="2">T9SS type A sorting domain-containing protein</fullName>
    </submittedName>
</protein>
<feature type="chain" id="PRO_5019365865" evidence="1">
    <location>
        <begin position="29"/>
        <end position="707"/>
    </location>
</feature>
<reference evidence="2 3" key="1">
    <citation type="submission" date="2018-12" db="EMBL/GenBank/DDBJ databases">
        <title>Hymenobacter gummosus sp. nov., isolated from a spring.</title>
        <authorList>
            <person name="Nie L."/>
        </authorList>
    </citation>
    <scope>NUCLEOTIDE SEQUENCE [LARGE SCALE GENOMIC DNA]</scope>
    <source>
        <strain evidence="2 3">KCTC 52166</strain>
    </source>
</reference>
<evidence type="ECO:0000256" key="1">
    <source>
        <dbReference type="SAM" id="SignalP"/>
    </source>
</evidence>
<dbReference type="Proteomes" id="UP000282184">
    <property type="component" value="Unassembled WGS sequence"/>
</dbReference>
<dbReference type="RefSeq" id="WP_126691602.1">
    <property type="nucleotide sequence ID" value="NZ_RXOF01000001.1"/>
</dbReference>
<sequence length="707" mass="75033">MPALATIRHWRILGVLLLLAGAGRAALAQPAEPAAAHCLLLPLDAAQRARAATLVVEAEVLSQRSFWDEAHRHIYTASTLRVYKLLKGQWTAGAPLTVLTEGGTVDLARETLTNTLSLSVGQQGLLFLTPASFPGVSQPAAWAAYASQQGFIRYDVPAARAAEPFRQYPLVGPAFYQQQLELTGQPLRELAPNPALTTALARRLSPPPARRGPNGVDAPLISGLSPRNIAAGIDSVLTIDGVGFGGSRGAVEFRNADDGGASFTRALDRDVVSWSDTRIRVRVPSYSAEGRPAGTGPVRVVTADQQTATSVLPLTVRYAVSNVQETTSGTTLAAGHINQNGQGGYSFRPDAAFAGNAAALAAFGRALSSWRCQTAINWDLGSARTARGIASDDVNALEFDQGAELPGNILGRTTSYYLGCRDASGQLRFWVKEVDMQFDDAINWQFGPGLPAATQFDFETVVLHELGHAQQLGHVIAPGVAVMHFAVARAAVNRQLSFGRDVLGGYTVQLRSLAPASCGPAPEQPAPLTAPLSTRGQDGRVLLSWPTRNECNVQAFAVERSPDRQTWTRLTQLPATGAGGYSYTDAQPLGGLAYYRLQVLLTNGLALPAAPVGARAAAGGPAVAVFPNPATGPQLQLEYDAPAATNDFIVRIYDALGRYYGGQRLVVPQAGIGTLSVVLPPLKAGWYVLRWTDGGQQGTVPFVREQR</sequence>
<dbReference type="InterPro" id="IPR024079">
    <property type="entry name" value="MetalloPept_cat_dom_sf"/>
</dbReference>
<comment type="caution">
    <text evidence="2">The sequence shown here is derived from an EMBL/GenBank/DDBJ whole genome shotgun (WGS) entry which is preliminary data.</text>
</comment>
<dbReference type="SUPFAM" id="SSF55486">
    <property type="entry name" value="Metalloproteases ('zincins'), catalytic domain"/>
    <property type="match status" value="1"/>
</dbReference>
<evidence type="ECO:0000313" key="3">
    <source>
        <dbReference type="Proteomes" id="UP000282184"/>
    </source>
</evidence>
<dbReference type="AlphaFoldDB" id="A0A431UA30"/>
<dbReference type="EMBL" id="RXOF01000001">
    <property type="protein sequence ID" value="RTQ53676.1"/>
    <property type="molecule type" value="Genomic_DNA"/>
</dbReference>